<keyword evidence="2" id="KW-1185">Reference proteome</keyword>
<dbReference type="EMBL" id="KQ982548">
    <property type="protein sequence ID" value="KYQ55333.1"/>
    <property type="molecule type" value="Genomic_DNA"/>
</dbReference>
<evidence type="ECO:0000313" key="1">
    <source>
        <dbReference type="EMBL" id="KYQ55333.1"/>
    </source>
</evidence>
<name>A0A151X4J5_9HYME</name>
<organism evidence="1 2">
    <name type="scientific">Mycetomoellerius zeteki</name>
    <dbReference type="NCBI Taxonomy" id="64791"/>
    <lineage>
        <taxon>Eukaryota</taxon>
        <taxon>Metazoa</taxon>
        <taxon>Ecdysozoa</taxon>
        <taxon>Arthropoda</taxon>
        <taxon>Hexapoda</taxon>
        <taxon>Insecta</taxon>
        <taxon>Pterygota</taxon>
        <taxon>Neoptera</taxon>
        <taxon>Endopterygota</taxon>
        <taxon>Hymenoptera</taxon>
        <taxon>Apocrita</taxon>
        <taxon>Aculeata</taxon>
        <taxon>Formicoidea</taxon>
        <taxon>Formicidae</taxon>
        <taxon>Myrmicinae</taxon>
        <taxon>Mycetomoellerius</taxon>
    </lineage>
</organism>
<sequence length="107" mass="12194">VFSVSRSILGMPTFREPCSPLHQGEEQPDINKVHETLTFQEWIWTQRKPAKRMIFIFNMLQAKCASGQYRHCPSCLLYNVNIARAMSTLLNAIGLGNVDTAHLQHIP</sequence>
<proteinExistence type="predicted"/>
<accession>A0A151X4J5</accession>
<reference evidence="1 2" key="1">
    <citation type="submission" date="2015-09" db="EMBL/GenBank/DDBJ databases">
        <title>Trachymyrmex zeteki WGS genome.</title>
        <authorList>
            <person name="Nygaard S."/>
            <person name="Hu H."/>
            <person name="Boomsma J."/>
            <person name="Zhang G."/>
        </authorList>
    </citation>
    <scope>NUCLEOTIDE SEQUENCE [LARGE SCALE GENOMIC DNA]</scope>
    <source>
        <strain evidence="1">Tzet28-1</strain>
        <tissue evidence="1">Whole body</tissue>
    </source>
</reference>
<dbReference type="AlphaFoldDB" id="A0A151X4J5"/>
<gene>
    <name evidence="1" type="ORF">ALC60_05958</name>
</gene>
<dbReference type="Proteomes" id="UP000075809">
    <property type="component" value="Unassembled WGS sequence"/>
</dbReference>
<evidence type="ECO:0000313" key="2">
    <source>
        <dbReference type="Proteomes" id="UP000075809"/>
    </source>
</evidence>
<feature type="non-terminal residue" evidence="1">
    <location>
        <position position="1"/>
    </location>
</feature>
<protein>
    <submittedName>
        <fullName evidence="1">Uncharacterized protein</fullName>
    </submittedName>
</protein>